<dbReference type="EMBL" id="JADOUA010000001">
    <property type="protein sequence ID" value="MBG6090421.1"/>
    <property type="molecule type" value="Genomic_DNA"/>
</dbReference>
<comment type="caution">
    <text evidence="3">The sequence shown here is derived from an EMBL/GenBank/DDBJ whole genome shotgun (WGS) entry which is preliminary data.</text>
</comment>
<dbReference type="GO" id="GO:0005524">
    <property type="term" value="F:ATP binding"/>
    <property type="evidence" value="ECO:0007669"/>
    <property type="project" value="UniProtKB-KW"/>
</dbReference>
<dbReference type="InterPro" id="IPR000330">
    <property type="entry name" value="SNF2_N"/>
</dbReference>
<organism evidence="3 4">
    <name type="scientific">Actinomadura viridis</name>
    <dbReference type="NCBI Taxonomy" id="58110"/>
    <lineage>
        <taxon>Bacteria</taxon>
        <taxon>Bacillati</taxon>
        <taxon>Actinomycetota</taxon>
        <taxon>Actinomycetes</taxon>
        <taxon>Streptosporangiales</taxon>
        <taxon>Thermomonosporaceae</taxon>
        <taxon>Actinomadura</taxon>
    </lineage>
</organism>
<keyword evidence="1" id="KW-0378">Hydrolase</keyword>
<dbReference type="GO" id="GO:0016787">
    <property type="term" value="F:hydrolase activity"/>
    <property type="evidence" value="ECO:0007669"/>
    <property type="project" value="UniProtKB-KW"/>
</dbReference>
<dbReference type="GO" id="GO:0004386">
    <property type="term" value="F:helicase activity"/>
    <property type="evidence" value="ECO:0007669"/>
    <property type="project" value="UniProtKB-KW"/>
</dbReference>
<keyword evidence="3" id="KW-0067">ATP-binding</keyword>
<dbReference type="Gene3D" id="3.40.50.10810">
    <property type="entry name" value="Tandem AAA-ATPase domain"/>
    <property type="match status" value="1"/>
</dbReference>
<dbReference type="PANTHER" id="PTHR45766">
    <property type="entry name" value="DNA ANNEALING HELICASE AND ENDONUCLEASE ZRANB3 FAMILY MEMBER"/>
    <property type="match status" value="1"/>
</dbReference>
<reference evidence="3" key="1">
    <citation type="submission" date="2020-11" db="EMBL/GenBank/DDBJ databases">
        <title>Sequencing the genomes of 1000 actinobacteria strains.</title>
        <authorList>
            <person name="Klenk H.-P."/>
        </authorList>
    </citation>
    <scope>NUCLEOTIDE SEQUENCE</scope>
    <source>
        <strain evidence="3">DSM 43175</strain>
    </source>
</reference>
<sequence length="266" mass="30205">MSNPQVDHIYALTAARIQFIPHQFKPLLRFLRADRPRLLIADDVGVGKTIEAGLVLKELSARQRLDRVLVMCPKALTSKWRAEMRRFDENFRVLSSETLRYCLDEVHDGGEWPAEYGRAIVHYELFRMDSYLHGAKVRGRRRFGLVELSPQFDLVIADEAHHLRTPGSNSHGLIQHLCQTSEAVLMLSATPVQVHSDNLFTLLHLLRPDLFPDKTTFQEVLAPNRHLTRAVRLLRNGSSAGEAGSPWGTPGPARRGMCPPAREFCW</sequence>
<name>A0A931DMN7_9ACTN</name>
<feature type="domain" description="Helicase ATP-binding" evidence="2">
    <location>
        <begin position="29"/>
        <end position="209"/>
    </location>
</feature>
<dbReference type="Pfam" id="PF00176">
    <property type="entry name" value="SNF2-rel_dom"/>
    <property type="match status" value="1"/>
</dbReference>
<keyword evidence="3" id="KW-0347">Helicase</keyword>
<evidence type="ECO:0000256" key="1">
    <source>
        <dbReference type="ARBA" id="ARBA00022801"/>
    </source>
</evidence>
<dbReference type="InterPro" id="IPR014001">
    <property type="entry name" value="Helicase_ATP-bd"/>
</dbReference>
<protein>
    <submittedName>
        <fullName evidence="3">SNF2 family DNA or RNA helicase</fullName>
    </submittedName>
</protein>
<dbReference type="AlphaFoldDB" id="A0A931DMN7"/>
<dbReference type="InterPro" id="IPR027417">
    <property type="entry name" value="P-loop_NTPase"/>
</dbReference>
<keyword evidence="4" id="KW-1185">Reference proteome</keyword>
<evidence type="ECO:0000259" key="2">
    <source>
        <dbReference type="PROSITE" id="PS51192"/>
    </source>
</evidence>
<dbReference type="SMART" id="SM00487">
    <property type="entry name" value="DEXDc"/>
    <property type="match status" value="1"/>
</dbReference>
<dbReference type="CDD" id="cd18011">
    <property type="entry name" value="DEXDc_RapA"/>
    <property type="match status" value="1"/>
</dbReference>
<dbReference type="PANTHER" id="PTHR45766:SF6">
    <property type="entry name" value="SWI_SNF-RELATED MATRIX-ASSOCIATED ACTIN-DEPENDENT REGULATOR OF CHROMATIN SUBFAMILY A-LIKE PROTEIN 1"/>
    <property type="match status" value="1"/>
</dbReference>
<accession>A0A931DMN7</accession>
<evidence type="ECO:0000313" key="4">
    <source>
        <dbReference type="Proteomes" id="UP000614047"/>
    </source>
</evidence>
<proteinExistence type="predicted"/>
<dbReference type="RefSeq" id="WP_197012887.1">
    <property type="nucleotide sequence ID" value="NZ_BAABES010000016.1"/>
</dbReference>
<dbReference type="InterPro" id="IPR057342">
    <property type="entry name" value="DEXDc_RapA"/>
</dbReference>
<dbReference type="InterPro" id="IPR038718">
    <property type="entry name" value="SNF2-like_sf"/>
</dbReference>
<evidence type="ECO:0000313" key="3">
    <source>
        <dbReference type="EMBL" id="MBG6090421.1"/>
    </source>
</evidence>
<dbReference type="PROSITE" id="PS51192">
    <property type="entry name" value="HELICASE_ATP_BIND_1"/>
    <property type="match status" value="1"/>
</dbReference>
<keyword evidence="3" id="KW-0547">Nucleotide-binding</keyword>
<dbReference type="Proteomes" id="UP000614047">
    <property type="component" value="Unassembled WGS sequence"/>
</dbReference>
<dbReference type="SUPFAM" id="SSF52540">
    <property type="entry name" value="P-loop containing nucleoside triphosphate hydrolases"/>
    <property type="match status" value="1"/>
</dbReference>
<gene>
    <name evidence="3" type="ORF">IW256_004534</name>
</gene>